<proteinExistence type="predicted"/>
<reference evidence="2" key="2">
    <citation type="submission" date="2020-09" db="EMBL/GenBank/DDBJ databases">
        <title>Reference genome assembly for Australian Ascochyta lentis isolate Al4.</title>
        <authorList>
            <person name="Lee R.C."/>
            <person name="Farfan-Caceres L.M."/>
            <person name="Debler J.W."/>
            <person name="Williams A.H."/>
            <person name="Henares B.M."/>
        </authorList>
    </citation>
    <scope>NUCLEOTIDE SEQUENCE</scope>
    <source>
        <strain evidence="2">Al4</strain>
    </source>
</reference>
<dbReference type="OrthoDB" id="271448at2759"/>
<dbReference type="EMBL" id="RZGK01000017">
    <property type="protein sequence ID" value="KAF9692778.1"/>
    <property type="molecule type" value="Genomic_DNA"/>
</dbReference>
<sequence length="774" mass="82729">MRGVTIAALTGLSSLVSSQTIDLNYVNALPDPTYTIVPDERAQTVTYNQATAIASVVAEALQSPIPDPGEGDLKARHLDLEKRHDACENLDGTPNNYNAVLDPAESFLSDANLANQALSARTPDGYTQVYQNLKKSAQANGYMGYIIMTRYNVQECADRCTRTLGCQGFNTYFERSPSKVPAPACPNPGGVANPFCVLWGGPVSEDNARNEGQWREQFHVVIAASNGYVLSSSLNRLSSKAINAPLDCNHDDAYMGMRLLTDNAPFDPQRCAAICEATSQYNIEHPQDANLPPRLCKFYNTYIINKNFISQGQACSMYTQNWDPEVYATNDGQWDGEGNHYTISSSVFFHNQTDVTTPVCSADITRLQSDTDAGAFCTSFNSYVAPPATTITSITGTTTVEACGAPTNRAKRDTDSGAVVEAVVAVYPSKVDDPAITGMAPALVTIPAEKLSVASVYASATAEAISQLGGSDDVSSTAAVSSAAATSSSASAPPVLTSARSTSSSAAAVVTPQATSTAALEKRAVATPQFFAGRDPRQISSACSRIISTGTPTTIVRAQATETSYNNCAQFPTTCENGSPAQLIAGSFSSASQNIDDTYYTVNLPFQICIYDTCSTTVHPSTNGLITLGNFGTAEFSNEQFGFPTSGLGGNTFLAAFWDDLYIYAGQRHYMDYSLCGSAGHRTVTFDWRMGRYAAASNGPLYSFSATFYEDQPSRVYLRYFSTTDQGSSATVGIQGSRNGQQTSYKFSYDQSIITNGLGLIFDPNANYFGRAAS</sequence>
<comment type="caution">
    <text evidence="2">The sequence shown here is derived from an EMBL/GenBank/DDBJ whole genome shotgun (WGS) entry which is preliminary data.</text>
</comment>
<keyword evidence="3" id="KW-1185">Reference proteome</keyword>
<evidence type="ECO:0000256" key="1">
    <source>
        <dbReference type="SAM" id="SignalP"/>
    </source>
</evidence>
<evidence type="ECO:0000313" key="3">
    <source>
        <dbReference type="Proteomes" id="UP000651452"/>
    </source>
</evidence>
<dbReference type="PANTHER" id="PTHR36578:SF2">
    <property type="entry name" value="PA14 DOMAIN-CONTAINING PROTEIN"/>
    <property type="match status" value="1"/>
</dbReference>
<dbReference type="PANTHER" id="PTHR36578">
    <property type="entry name" value="CHROMOSOME 15, WHOLE GENOME SHOTGUN SEQUENCE"/>
    <property type="match status" value="1"/>
</dbReference>
<evidence type="ECO:0000313" key="2">
    <source>
        <dbReference type="EMBL" id="KAF9692778.1"/>
    </source>
</evidence>
<accession>A0A8H7J099</accession>
<name>A0A8H7J099_9PLEO</name>
<protein>
    <submittedName>
        <fullName evidence="2">Uncharacterized protein</fullName>
    </submittedName>
</protein>
<reference evidence="2" key="1">
    <citation type="submission" date="2018-12" db="EMBL/GenBank/DDBJ databases">
        <authorList>
            <person name="Syme R.A."/>
            <person name="Farfan-Caceres L."/>
            <person name="Lichtenzveig J."/>
        </authorList>
    </citation>
    <scope>NUCLEOTIDE SEQUENCE</scope>
    <source>
        <strain evidence="2">Al4</strain>
    </source>
</reference>
<feature type="signal peptide" evidence="1">
    <location>
        <begin position="1"/>
        <end position="18"/>
    </location>
</feature>
<keyword evidence="1" id="KW-0732">Signal</keyword>
<dbReference type="AlphaFoldDB" id="A0A8H7J099"/>
<gene>
    <name evidence="2" type="ORF">EKO04_009313</name>
</gene>
<dbReference type="Proteomes" id="UP000651452">
    <property type="component" value="Unassembled WGS sequence"/>
</dbReference>
<feature type="chain" id="PRO_5034169372" evidence="1">
    <location>
        <begin position="19"/>
        <end position="774"/>
    </location>
</feature>
<organism evidence="2 3">
    <name type="scientific">Ascochyta lentis</name>
    <dbReference type="NCBI Taxonomy" id="205686"/>
    <lineage>
        <taxon>Eukaryota</taxon>
        <taxon>Fungi</taxon>
        <taxon>Dikarya</taxon>
        <taxon>Ascomycota</taxon>
        <taxon>Pezizomycotina</taxon>
        <taxon>Dothideomycetes</taxon>
        <taxon>Pleosporomycetidae</taxon>
        <taxon>Pleosporales</taxon>
        <taxon>Pleosporineae</taxon>
        <taxon>Didymellaceae</taxon>
        <taxon>Ascochyta</taxon>
    </lineage>
</organism>